<evidence type="ECO:0000259" key="1">
    <source>
        <dbReference type="PROSITE" id="PS51725"/>
    </source>
</evidence>
<proteinExistence type="predicted"/>
<dbReference type="PANTHER" id="PTHR33336:SF3">
    <property type="entry name" value="ABM DOMAIN-CONTAINING PROTEIN"/>
    <property type="match status" value="1"/>
</dbReference>
<dbReference type="Gene3D" id="3.30.70.100">
    <property type="match status" value="1"/>
</dbReference>
<evidence type="ECO:0000313" key="2">
    <source>
        <dbReference type="EMBL" id="TXB63447.1"/>
    </source>
</evidence>
<dbReference type="InterPro" id="IPR011008">
    <property type="entry name" value="Dimeric_a/b-barrel"/>
</dbReference>
<sequence>MGFAGDGGFHHVHRCRDPVLNRRAAGDDQQVGDQQVYKFIITIDCQPGTRDKILSRAPEAQQATRAEPGCIAYDFYTCTDNPDRLVFVESWTDKAAHDFHMQQDHTKRFIAFHEQFHERLIFETINVAD</sequence>
<gene>
    <name evidence="2" type="ORF">FQV27_18555</name>
</gene>
<accession>A0A5C6RMN1</accession>
<protein>
    <submittedName>
        <fullName evidence="2">Antibiotic biosynthesis monooxygenase</fullName>
    </submittedName>
</protein>
<keyword evidence="3" id="KW-1185">Reference proteome</keyword>
<dbReference type="PANTHER" id="PTHR33336">
    <property type="entry name" value="QUINOL MONOOXYGENASE YGIN-RELATED"/>
    <property type="match status" value="1"/>
</dbReference>
<dbReference type="GO" id="GO:0004497">
    <property type="term" value="F:monooxygenase activity"/>
    <property type="evidence" value="ECO:0007669"/>
    <property type="project" value="UniProtKB-KW"/>
</dbReference>
<organism evidence="2 3">
    <name type="scientific">Paracoccus aurantiacus</name>
    <dbReference type="NCBI Taxonomy" id="2599412"/>
    <lineage>
        <taxon>Bacteria</taxon>
        <taxon>Pseudomonadati</taxon>
        <taxon>Pseudomonadota</taxon>
        <taxon>Alphaproteobacteria</taxon>
        <taxon>Rhodobacterales</taxon>
        <taxon>Paracoccaceae</taxon>
        <taxon>Paracoccus</taxon>
    </lineage>
</organism>
<comment type="caution">
    <text evidence="2">The sequence shown here is derived from an EMBL/GenBank/DDBJ whole genome shotgun (WGS) entry which is preliminary data.</text>
</comment>
<dbReference type="OrthoDB" id="287932at2"/>
<dbReference type="SUPFAM" id="SSF54909">
    <property type="entry name" value="Dimeric alpha+beta barrel"/>
    <property type="match status" value="1"/>
</dbReference>
<evidence type="ECO:0000313" key="3">
    <source>
        <dbReference type="Proteomes" id="UP000321562"/>
    </source>
</evidence>
<dbReference type="PROSITE" id="PS51725">
    <property type="entry name" value="ABM"/>
    <property type="match status" value="1"/>
</dbReference>
<dbReference type="Pfam" id="PF03992">
    <property type="entry name" value="ABM"/>
    <property type="match status" value="1"/>
</dbReference>
<dbReference type="InterPro" id="IPR007138">
    <property type="entry name" value="ABM_dom"/>
</dbReference>
<dbReference type="EMBL" id="VOPL01000020">
    <property type="protein sequence ID" value="TXB63447.1"/>
    <property type="molecule type" value="Genomic_DNA"/>
</dbReference>
<reference evidence="2 3" key="1">
    <citation type="submission" date="2019-08" db="EMBL/GenBank/DDBJ databases">
        <authorList>
            <person name="Ye J."/>
        </authorList>
    </citation>
    <scope>NUCLEOTIDE SEQUENCE [LARGE SCALE GENOMIC DNA]</scope>
    <source>
        <strain evidence="2 3">TK008</strain>
    </source>
</reference>
<keyword evidence="2" id="KW-0560">Oxidoreductase</keyword>
<feature type="domain" description="ABM" evidence="1">
    <location>
        <begin position="37"/>
        <end position="128"/>
    </location>
</feature>
<dbReference type="Proteomes" id="UP000321562">
    <property type="component" value="Unassembled WGS sequence"/>
</dbReference>
<keyword evidence="2" id="KW-0503">Monooxygenase</keyword>
<dbReference type="AlphaFoldDB" id="A0A5C6RMN1"/>
<name>A0A5C6RMN1_9RHOB</name>
<dbReference type="InterPro" id="IPR050744">
    <property type="entry name" value="AI-2_Isomerase_LsrG"/>
</dbReference>